<evidence type="ECO:0000313" key="2">
    <source>
        <dbReference type="Proteomes" id="UP000324285"/>
    </source>
</evidence>
<reference evidence="1" key="1">
    <citation type="submission" date="2021-02" db="EMBL/GenBank/DDBJ databases">
        <title>Strain Y2R2, a novel species of the genus Halomonas.</title>
        <authorList>
            <person name="Huang H."/>
        </authorList>
    </citation>
    <scope>NUCLEOTIDE SEQUENCE</scope>
    <source>
        <strain evidence="1">Y2R2</strain>
    </source>
</reference>
<dbReference type="RefSeq" id="WP_149282651.1">
    <property type="nucleotide sequence ID" value="NZ_CP038437.2"/>
</dbReference>
<dbReference type="Proteomes" id="UP000324285">
    <property type="component" value="Chromosome"/>
</dbReference>
<sequence>MTTRKPCVPFLMADQTAVSVLPCHGLPVVKTPYLPQLANGDMVTGSAYCNSRHARPPALS</sequence>
<protein>
    <submittedName>
        <fullName evidence="1">Uncharacterized protein</fullName>
    </submittedName>
</protein>
<evidence type="ECO:0000313" key="1">
    <source>
        <dbReference type="EMBL" id="QEM80256.1"/>
    </source>
</evidence>
<dbReference type="AlphaFoldDB" id="A0A5C1NA26"/>
<organism evidence="1 2">
    <name type="scientific">Halomonas binhaiensis</name>
    <dbReference type="NCBI Taxonomy" id="2562282"/>
    <lineage>
        <taxon>Bacteria</taxon>
        <taxon>Pseudomonadati</taxon>
        <taxon>Pseudomonadota</taxon>
        <taxon>Gammaproteobacteria</taxon>
        <taxon>Oceanospirillales</taxon>
        <taxon>Halomonadaceae</taxon>
        <taxon>Halomonas</taxon>
    </lineage>
</organism>
<dbReference type="OrthoDB" id="9803751at2"/>
<name>A0A5C1NA26_9GAMM</name>
<keyword evidence="2" id="KW-1185">Reference proteome</keyword>
<dbReference type="KEGG" id="hbh:E4T21_00805"/>
<gene>
    <name evidence="1" type="ORF">E4T21_00805</name>
</gene>
<dbReference type="SUPFAM" id="SSF53649">
    <property type="entry name" value="Alkaline phosphatase-like"/>
    <property type="match status" value="1"/>
</dbReference>
<dbReference type="InterPro" id="IPR017850">
    <property type="entry name" value="Alkaline_phosphatase_core_sf"/>
</dbReference>
<proteinExistence type="predicted"/>
<dbReference type="EMBL" id="CP038437">
    <property type="protein sequence ID" value="QEM80256.1"/>
    <property type="molecule type" value="Genomic_DNA"/>
</dbReference>
<accession>A0A5C1NA26</accession>